<dbReference type="AlphaFoldDB" id="A0A495D0Z5"/>
<organism evidence="2 3">
    <name type="scientific">Maricaulis maris</name>
    <dbReference type="NCBI Taxonomy" id="74318"/>
    <lineage>
        <taxon>Bacteria</taxon>
        <taxon>Pseudomonadati</taxon>
        <taxon>Pseudomonadota</taxon>
        <taxon>Alphaproteobacteria</taxon>
        <taxon>Maricaulales</taxon>
        <taxon>Maricaulaceae</taxon>
        <taxon>Maricaulis</taxon>
    </lineage>
</organism>
<dbReference type="EMBL" id="RBIM01000007">
    <property type="protein sequence ID" value="RKQ95202.1"/>
    <property type="molecule type" value="Genomic_DNA"/>
</dbReference>
<accession>A0A495D0Z5</accession>
<dbReference type="PROSITE" id="PS50146">
    <property type="entry name" value="DAGK"/>
    <property type="match status" value="1"/>
</dbReference>
<dbReference type="RefSeq" id="WP_170150483.1">
    <property type="nucleotide sequence ID" value="NZ_RBIM01000007.1"/>
</dbReference>
<dbReference type="InterPro" id="IPR001206">
    <property type="entry name" value="Diacylglycerol_kinase_cat_dom"/>
</dbReference>
<gene>
    <name evidence="2" type="ORF">C7435_2891</name>
</gene>
<name>A0A495D0Z5_9PROT</name>
<protein>
    <submittedName>
        <fullName evidence="2">Diacylglycerol kinase family enzyme</fullName>
    </submittedName>
</protein>
<dbReference type="Gene3D" id="3.40.50.10330">
    <property type="entry name" value="Probable inorganic polyphosphate/atp-NAD kinase, domain 1"/>
    <property type="match status" value="1"/>
</dbReference>
<keyword evidence="2" id="KW-0418">Kinase</keyword>
<dbReference type="Proteomes" id="UP000273675">
    <property type="component" value="Unassembled WGS sequence"/>
</dbReference>
<dbReference type="SMART" id="SM00046">
    <property type="entry name" value="DAGKc"/>
    <property type="match status" value="1"/>
</dbReference>
<proteinExistence type="predicted"/>
<sequence>MPRLAIIINPRGGTLAREGAPLLDALKAHDSVQQVETLEGDAAKALSAIKLDRVDALAIAGGDGTIRAVTAAAMEARCPLPLLPLPLGTANLLPRALYGDRDALSLLDEADGFERHDLTAGALDGHLFLIAAAIGFPTALARARESLRDEDRRHKLAGAMRNAIASLGQAFRPRLTCRFDDRPAKGRASGLYVTLATDPLHETIAPDPETADQQGEATSFAAVLTRWRHIGDMAAAPVDTLTRTENPDARTRPIAFNVAEIRSRKPLAAMIDGEPLTLGRHARIARLPDPVTVLKPSE</sequence>
<evidence type="ECO:0000313" key="3">
    <source>
        <dbReference type="Proteomes" id="UP000273675"/>
    </source>
</evidence>
<dbReference type="Gene3D" id="2.60.200.40">
    <property type="match status" value="1"/>
</dbReference>
<comment type="caution">
    <text evidence="2">The sequence shown here is derived from an EMBL/GenBank/DDBJ whole genome shotgun (WGS) entry which is preliminary data.</text>
</comment>
<dbReference type="InterPro" id="IPR017438">
    <property type="entry name" value="ATP-NAD_kinase_N"/>
</dbReference>
<reference evidence="2 3" key="1">
    <citation type="submission" date="2018-10" db="EMBL/GenBank/DDBJ databases">
        <title>Genomic Encyclopedia of Type Strains, Phase IV (KMG-IV): sequencing the most valuable type-strain genomes for metagenomic binning, comparative biology and taxonomic classification.</title>
        <authorList>
            <person name="Goeker M."/>
        </authorList>
    </citation>
    <scope>NUCLEOTIDE SEQUENCE [LARGE SCALE GENOMIC DNA]</scope>
    <source>
        <strain evidence="2 3">DSM 4734</strain>
    </source>
</reference>
<keyword evidence="2" id="KW-0808">Transferase</keyword>
<dbReference type="Pfam" id="PF00781">
    <property type="entry name" value="DAGK_cat"/>
    <property type="match status" value="1"/>
</dbReference>
<feature type="domain" description="DAGKc" evidence="1">
    <location>
        <begin position="1"/>
        <end position="127"/>
    </location>
</feature>
<dbReference type="GO" id="GO:0016301">
    <property type="term" value="F:kinase activity"/>
    <property type="evidence" value="ECO:0007669"/>
    <property type="project" value="UniProtKB-KW"/>
</dbReference>
<dbReference type="SUPFAM" id="SSF111331">
    <property type="entry name" value="NAD kinase/diacylglycerol kinase-like"/>
    <property type="match status" value="1"/>
</dbReference>
<evidence type="ECO:0000259" key="1">
    <source>
        <dbReference type="PROSITE" id="PS50146"/>
    </source>
</evidence>
<evidence type="ECO:0000313" key="2">
    <source>
        <dbReference type="EMBL" id="RKQ95202.1"/>
    </source>
</evidence>
<dbReference type="InterPro" id="IPR016064">
    <property type="entry name" value="NAD/diacylglycerol_kinase_sf"/>
</dbReference>